<dbReference type="InterPro" id="IPR029062">
    <property type="entry name" value="Class_I_gatase-like"/>
</dbReference>
<dbReference type="Gene3D" id="3.40.50.880">
    <property type="match status" value="1"/>
</dbReference>
<dbReference type="RefSeq" id="WP_188584999.1">
    <property type="nucleotide sequence ID" value="NZ_BMGC01000002.1"/>
</dbReference>
<organism evidence="2 3">
    <name type="scientific">Gordonia jinhuaensis</name>
    <dbReference type="NCBI Taxonomy" id="1517702"/>
    <lineage>
        <taxon>Bacteria</taxon>
        <taxon>Bacillati</taxon>
        <taxon>Actinomycetota</taxon>
        <taxon>Actinomycetes</taxon>
        <taxon>Mycobacteriales</taxon>
        <taxon>Gordoniaceae</taxon>
        <taxon>Gordonia</taxon>
    </lineage>
</organism>
<dbReference type="AlphaFoldDB" id="A0A916SWE0"/>
<name>A0A916SWE0_9ACTN</name>
<dbReference type="SUPFAM" id="SSF52317">
    <property type="entry name" value="Class I glutamine amidotransferase-like"/>
    <property type="match status" value="1"/>
</dbReference>
<accession>A0A916SWE0</accession>
<keyword evidence="3" id="KW-1185">Reference proteome</keyword>
<dbReference type="EMBL" id="BMGC01000002">
    <property type="protein sequence ID" value="GGB19991.1"/>
    <property type="molecule type" value="Genomic_DNA"/>
</dbReference>
<reference evidence="2" key="2">
    <citation type="submission" date="2020-09" db="EMBL/GenBank/DDBJ databases">
        <authorList>
            <person name="Sun Q."/>
            <person name="Zhou Y."/>
        </authorList>
    </citation>
    <scope>NUCLEOTIDE SEQUENCE</scope>
    <source>
        <strain evidence="2">CGMCC 1.12827</strain>
    </source>
</reference>
<protein>
    <recommendedName>
        <fullName evidence="1">Glutamine amidotransferase domain-containing protein</fullName>
    </recommendedName>
</protein>
<reference evidence="2" key="1">
    <citation type="journal article" date="2014" name="Int. J. Syst. Evol. Microbiol.">
        <title>Complete genome sequence of Corynebacterium casei LMG S-19264T (=DSM 44701T), isolated from a smear-ripened cheese.</title>
        <authorList>
            <consortium name="US DOE Joint Genome Institute (JGI-PGF)"/>
            <person name="Walter F."/>
            <person name="Albersmeier A."/>
            <person name="Kalinowski J."/>
            <person name="Ruckert C."/>
        </authorList>
    </citation>
    <scope>NUCLEOTIDE SEQUENCE</scope>
    <source>
        <strain evidence="2">CGMCC 1.12827</strain>
    </source>
</reference>
<sequence length="248" mass="26719">MSPAARVVVHPAVLVVVHDVAPRFRRPVLGSLLPAMLRRGFTVDILEARELDGIDLAGTDLVCVTGSPDSVYDSSLDWVAPEREFLQRVDAAGIPVLGVCFGAQILADALGGSVAPSSGPEHGFTLVETTRPELIAPGPWMESHHDTITAPPTAEVIARTEHNVQAFTVGAHLGVQFHPEITPECFLAWREGFDRHGRDNSYDSEVDVPAMTAEIESRATAAAADCDELFERFLRHAGLGSDHRSFAP</sequence>
<dbReference type="InterPro" id="IPR044992">
    <property type="entry name" value="ChyE-like"/>
</dbReference>
<evidence type="ECO:0000313" key="2">
    <source>
        <dbReference type="EMBL" id="GGB19991.1"/>
    </source>
</evidence>
<dbReference type="Proteomes" id="UP000621454">
    <property type="component" value="Unassembled WGS sequence"/>
</dbReference>
<dbReference type="InterPro" id="IPR017926">
    <property type="entry name" value="GATASE"/>
</dbReference>
<evidence type="ECO:0000313" key="3">
    <source>
        <dbReference type="Proteomes" id="UP000621454"/>
    </source>
</evidence>
<dbReference type="GO" id="GO:0005829">
    <property type="term" value="C:cytosol"/>
    <property type="evidence" value="ECO:0007669"/>
    <property type="project" value="TreeGrafter"/>
</dbReference>
<dbReference type="PANTHER" id="PTHR42695">
    <property type="entry name" value="GLUTAMINE AMIDOTRANSFERASE YLR126C-RELATED"/>
    <property type="match status" value="1"/>
</dbReference>
<dbReference type="PANTHER" id="PTHR42695:SF5">
    <property type="entry name" value="GLUTAMINE AMIDOTRANSFERASE YLR126C-RELATED"/>
    <property type="match status" value="1"/>
</dbReference>
<dbReference type="Pfam" id="PF00117">
    <property type="entry name" value="GATase"/>
    <property type="match status" value="1"/>
</dbReference>
<feature type="domain" description="Glutamine amidotransferase" evidence="1">
    <location>
        <begin position="32"/>
        <end position="183"/>
    </location>
</feature>
<evidence type="ECO:0000259" key="1">
    <source>
        <dbReference type="Pfam" id="PF00117"/>
    </source>
</evidence>
<dbReference type="CDD" id="cd01741">
    <property type="entry name" value="GATase1_1"/>
    <property type="match status" value="1"/>
</dbReference>
<dbReference type="PROSITE" id="PS51273">
    <property type="entry name" value="GATASE_TYPE_1"/>
    <property type="match status" value="1"/>
</dbReference>
<comment type="caution">
    <text evidence="2">The sequence shown here is derived from an EMBL/GenBank/DDBJ whole genome shotgun (WGS) entry which is preliminary data.</text>
</comment>
<gene>
    <name evidence="2" type="ORF">GCM10011489_05190</name>
</gene>
<proteinExistence type="predicted"/>